<keyword evidence="2" id="KW-1185">Reference proteome</keyword>
<gene>
    <name evidence="1" type="ORF">CSSPJE1EN2_LOCUS6962</name>
</gene>
<name>A0ABP1AN43_9BRYO</name>
<dbReference type="Proteomes" id="UP001497522">
    <property type="component" value="Chromosome 14"/>
</dbReference>
<evidence type="ECO:0000313" key="1">
    <source>
        <dbReference type="EMBL" id="CAK9863967.1"/>
    </source>
</evidence>
<dbReference type="EMBL" id="OZ023715">
    <property type="protein sequence ID" value="CAK9863967.1"/>
    <property type="molecule type" value="Genomic_DNA"/>
</dbReference>
<sequence>MDASLKRSVVLWHRVKVRQLHENMRVQRLLAQGGANAATDAQQQEAWADYLQHIGEGTKQVFLEVGEEVVLIQEDMCCQGDTIDNLVDEVYDDLGCFTDSQSRNGHVIQRAILTPLNEDVDSINTAIMNWFDLTTPDGCEVTFVPLLPVLQGDYAEAQILLVKGRTQVQF</sequence>
<protein>
    <recommendedName>
        <fullName evidence="3">ATP-dependent DNA helicase</fullName>
    </recommendedName>
</protein>
<reference evidence="1" key="1">
    <citation type="submission" date="2024-03" db="EMBL/GenBank/DDBJ databases">
        <authorList>
            <consortium name="ELIXIR-Norway"/>
            <consortium name="Elixir Norway"/>
        </authorList>
    </citation>
    <scope>NUCLEOTIDE SEQUENCE</scope>
</reference>
<accession>A0ABP1AN43</accession>
<organism evidence="1 2">
    <name type="scientific">Sphagnum jensenii</name>
    <dbReference type="NCBI Taxonomy" id="128206"/>
    <lineage>
        <taxon>Eukaryota</taxon>
        <taxon>Viridiplantae</taxon>
        <taxon>Streptophyta</taxon>
        <taxon>Embryophyta</taxon>
        <taxon>Bryophyta</taxon>
        <taxon>Sphagnophytina</taxon>
        <taxon>Sphagnopsida</taxon>
        <taxon>Sphagnales</taxon>
        <taxon>Sphagnaceae</taxon>
        <taxon>Sphagnum</taxon>
    </lineage>
</organism>
<evidence type="ECO:0008006" key="3">
    <source>
        <dbReference type="Google" id="ProtNLM"/>
    </source>
</evidence>
<evidence type="ECO:0000313" key="2">
    <source>
        <dbReference type="Proteomes" id="UP001497522"/>
    </source>
</evidence>
<proteinExistence type="predicted"/>